<evidence type="ECO:0000259" key="7">
    <source>
        <dbReference type="PROSITE" id="PS50011"/>
    </source>
</evidence>
<dbReference type="InterPro" id="IPR000719">
    <property type="entry name" value="Prot_kinase_dom"/>
</dbReference>
<dbReference type="InterPro" id="IPR008271">
    <property type="entry name" value="Ser/Thr_kinase_AS"/>
</dbReference>
<evidence type="ECO:0000256" key="2">
    <source>
        <dbReference type="ARBA" id="ARBA00022741"/>
    </source>
</evidence>
<dbReference type="Gene3D" id="2.60.40.10">
    <property type="entry name" value="Immunoglobulins"/>
    <property type="match status" value="1"/>
</dbReference>
<dbReference type="InterPro" id="IPR017441">
    <property type="entry name" value="Protein_kinase_ATP_BS"/>
</dbReference>
<protein>
    <recommendedName>
        <fullName evidence="7">Protein kinase domain-containing protein</fullName>
    </recommendedName>
</protein>
<organism evidence="8 9">
    <name type="scientific">Tetraparma gracilis</name>
    <dbReference type="NCBI Taxonomy" id="2962635"/>
    <lineage>
        <taxon>Eukaryota</taxon>
        <taxon>Sar</taxon>
        <taxon>Stramenopiles</taxon>
        <taxon>Ochrophyta</taxon>
        <taxon>Bolidophyceae</taxon>
        <taxon>Parmales</taxon>
        <taxon>Triparmaceae</taxon>
        <taxon>Tetraparma</taxon>
    </lineage>
</organism>
<dbReference type="Proteomes" id="UP001165060">
    <property type="component" value="Unassembled WGS sequence"/>
</dbReference>
<dbReference type="Gene3D" id="1.10.510.10">
    <property type="entry name" value="Transferase(Phosphotransferase) domain 1"/>
    <property type="match status" value="2"/>
</dbReference>
<gene>
    <name evidence="8" type="ORF">TeGR_g5775</name>
</gene>
<feature type="domain" description="Protein kinase" evidence="7">
    <location>
        <begin position="468"/>
        <end position="1048"/>
    </location>
</feature>
<evidence type="ECO:0000313" key="8">
    <source>
        <dbReference type="EMBL" id="GMI38656.1"/>
    </source>
</evidence>
<keyword evidence="2 4" id="KW-0547">Nucleotide-binding</keyword>
<dbReference type="InterPro" id="IPR051681">
    <property type="entry name" value="Ser/Thr_Kinases-Pseudokinases"/>
</dbReference>
<evidence type="ECO:0000256" key="6">
    <source>
        <dbReference type="SAM" id="MobiDB-lite"/>
    </source>
</evidence>
<dbReference type="Pfam" id="PF07714">
    <property type="entry name" value="PK_Tyr_Ser-Thr"/>
    <property type="match status" value="1"/>
</dbReference>
<feature type="compositionally biased region" description="Acidic residues" evidence="6">
    <location>
        <begin position="1067"/>
        <end position="1078"/>
    </location>
</feature>
<keyword evidence="1" id="KW-0418">Kinase</keyword>
<sequence length="1167" mass="129730">MASTNETSCQSCAVGETSALGSASASDCVPTSPLLYNLYATTENSNGLLTFSEQGVNFETVATSSTGANLAKPKSLVFVSSTTLLISNSGSDRVFEYTYAGEFVRVFAAVADPRGLDAALNATLLKTENEVRKCVHVATEQTSTYDVCGYQVKLDWQAVGYIQQDYTMVFNDLDTGDPLFEFTRLGSADGPQIFDFCLPCGAPTVVSPVEFTASFRDRFGLPLPGAVDISGFVIKAMSGSSSVDGTVTLRTDGNATFSVDIKTAGVWTIHLVDVFNDEYEEHMGGSPYTVTVSEGPTDPASCVLDYTSVMTAGDELRVAVNTSDAHDNPTVHSTDAFRFSLDGTVLNGEDIKDSPVSVDVAPDWTLVLILTTSASLFTIALAAFVLHRRAATTARAMLEDRVAGMDASQKKLQQVHMNLAAEKEELEEEIRLKKHSEEDLRVMVAALEAVSKERQDELKEVMIDSSELKIDRLLGKGGFGVVNLATYRGTNVAMKQLLTVNEENVLRFRHECFLMKNLSHPNVVKLTGVCWSEELFACLLEFVENGSLEDWLRRTTGGKTTKAYIEELEKEGSGGAVSVCYRLSNINPRFTGLASGMNKIVAKAAAKLAVPPMLITKENVELALKEYALKPLPEVAFKGFNLAGEYNNDEHRGEAIAHCFVNARPSQVFGAYSDSRFTRPNERVEVLDSTYTASTELLTVPVNVPTVSDRESLYRSVNFVDVAEQTYWKVGYTVEDERRPPDSRTVRMDGLYLFIVKEMPRTEGNRSECWQMNQIDFKFGTGLGFANAVAAEKASEHVAEPLVHMVGQVEKLLNQYKPPVIERDQERVDLTWKGRLWRMALEAALGVQYLHHHRYWSDGGQRHNGAINAVEEEEAGWKESVIHRDLKPDNMLLTNDWKLKLTDFGEARAQNMGGTMTSVGTPIYIAPEVMRGDHYDEKADTWSYGLCLVAMIRAERTLEQLFYQALKKHKRKRNTKGLGMGQMTKYYYQEGWRPILPLAFVKSYPKLHELIQECWRVRRKERPTFDQIVTRLQGDIGDEIKRKEEPRIVVYSLEPDQVYWERVGKEDEIEESEEEEEGGGGTGRGSSKRGVSRRDFDKVRVDFDRVMDELGSVKKREEELLAKLEEKEKEVRELKKKGGEGGGKGGEGGAKRGTQNQLGAMMAGWGN</sequence>
<dbReference type="SUPFAM" id="SSF56112">
    <property type="entry name" value="Protein kinase-like (PK-like)"/>
    <property type="match status" value="1"/>
</dbReference>
<keyword evidence="1" id="KW-0723">Serine/threonine-protein kinase</keyword>
<dbReference type="InterPro" id="IPR011009">
    <property type="entry name" value="Kinase-like_dom_sf"/>
</dbReference>
<accession>A0ABQ6N1W3</accession>
<feature type="binding site" evidence="4">
    <location>
        <position position="495"/>
    </location>
    <ligand>
        <name>ATP</name>
        <dbReference type="ChEBI" id="CHEBI:30616"/>
    </ligand>
</feature>
<reference evidence="8 9" key="1">
    <citation type="journal article" date="2023" name="Commun. Biol.">
        <title>Genome analysis of Parmales, the sister group of diatoms, reveals the evolutionary specialization of diatoms from phago-mixotrophs to photoautotrophs.</title>
        <authorList>
            <person name="Ban H."/>
            <person name="Sato S."/>
            <person name="Yoshikawa S."/>
            <person name="Yamada K."/>
            <person name="Nakamura Y."/>
            <person name="Ichinomiya M."/>
            <person name="Sato N."/>
            <person name="Blanc-Mathieu R."/>
            <person name="Endo H."/>
            <person name="Kuwata A."/>
            <person name="Ogata H."/>
        </authorList>
    </citation>
    <scope>NUCLEOTIDE SEQUENCE [LARGE SCALE GENOMIC DNA]</scope>
</reference>
<dbReference type="PROSITE" id="PS00107">
    <property type="entry name" value="PROTEIN_KINASE_ATP"/>
    <property type="match status" value="1"/>
</dbReference>
<comment type="caution">
    <text evidence="8">The sequence shown here is derived from an EMBL/GenBank/DDBJ whole genome shotgun (WGS) entry which is preliminary data.</text>
</comment>
<dbReference type="PANTHER" id="PTHR44329:SF298">
    <property type="entry name" value="MIXED LINEAGE KINASE DOMAIN-LIKE PROTEIN"/>
    <property type="match status" value="1"/>
</dbReference>
<evidence type="ECO:0000313" key="9">
    <source>
        <dbReference type="Proteomes" id="UP001165060"/>
    </source>
</evidence>
<dbReference type="InterPro" id="IPR001245">
    <property type="entry name" value="Ser-Thr/Tyr_kinase_cat_dom"/>
</dbReference>
<dbReference type="PANTHER" id="PTHR44329">
    <property type="entry name" value="SERINE/THREONINE-PROTEIN KINASE TNNI3K-RELATED"/>
    <property type="match status" value="1"/>
</dbReference>
<dbReference type="Pfam" id="PF00069">
    <property type="entry name" value="Pkinase"/>
    <property type="match status" value="1"/>
</dbReference>
<evidence type="ECO:0000256" key="3">
    <source>
        <dbReference type="ARBA" id="ARBA00022840"/>
    </source>
</evidence>
<feature type="coiled-coil region" evidence="5">
    <location>
        <begin position="405"/>
        <end position="439"/>
    </location>
</feature>
<dbReference type="SMART" id="SM00220">
    <property type="entry name" value="S_TKc"/>
    <property type="match status" value="1"/>
</dbReference>
<dbReference type="EMBL" id="BRYB01002044">
    <property type="protein sequence ID" value="GMI38656.1"/>
    <property type="molecule type" value="Genomic_DNA"/>
</dbReference>
<keyword evidence="1" id="KW-0808">Transferase</keyword>
<dbReference type="PROSITE" id="PS00108">
    <property type="entry name" value="PROTEIN_KINASE_ST"/>
    <property type="match status" value="1"/>
</dbReference>
<dbReference type="InterPro" id="IPR013783">
    <property type="entry name" value="Ig-like_fold"/>
</dbReference>
<feature type="region of interest" description="Disordered" evidence="6">
    <location>
        <begin position="1131"/>
        <end position="1167"/>
    </location>
</feature>
<evidence type="ECO:0000256" key="1">
    <source>
        <dbReference type="ARBA" id="ARBA00022527"/>
    </source>
</evidence>
<evidence type="ECO:0000256" key="4">
    <source>
        <dbReference type="PROSITE-ProRule" id="PRU10141"/>
    </source>
</evidence>
<name>A0ABQ6N1W3_9STRA</name>
<proteinExistence type="predicted"/>
<evidence type="ECO:0000256" key="5">
    <source>
        <dbReference type="SAM" id="Coils"/>
    </source>
</evidence>
<keyword evidence="5" id="KW-0175">Coiled coil</keyword>
<feature type="region of interest" description="Disordered" evidence="6">
    <location>
        <begin position="1064"/>
        <end position="1093"/>
    </location>
</feature>
<keyword evidence="9" id="KW-1185">Reference proteome</keyword>
<dbReference type="PROSITE" id="PS50011">
    <property type="entry name" value="PROTEIN_KINASE_DOM"/>
    <property type="match status" value="1"/>
</dbReference>
<keyword evidence="3 4" id="KW-0067">ATP-binding</keyword>